<proteinExistence type="predicted"/>
<evidence type="ECO:0000313" key="2">
    <source>
        <dbReference type="Proteomes" id="UP001652622"/>
    </source>
</evidence>
<feature type="region of interest" description="Disordered" evidence="1">
    <location>
        <begin position="37"/>
        <end position="65"/>
    </location>
</feature>
<feature type="compositionally biased region" description="Basic and acidic residues" evidence="1">
    <location>
        <begin position="181"/>
        <end position="191"/>
    </location>
</feature>
<reference evidence="3" key="1">
    <citation type="submission" date="2025-08" db="UniProtKB">
        <authorList>
            <consortium name="RefSeq"/>
        </authorList>
    </citation>
    <scope>IDENTIFICATION</scope>
    <source>
        <tissue evidence="3">Blood</tissue>
    </source>
</reference>
<feature type="region of interest" description="Disordered" evidence="1">
    <location>
        <begin position="138"/>
        <end position="258"/>
    </location>
</feature>
<evidence type="ECO:0000256" key="1">
    <source>
        <dbReference type="SAM" id="MobiDB-lite"/>
    </source>
</evidence>
<dbReference type="GeneID" id="132711790"/>
<dbReference type="RefSeq" id="XP_060547521.1">
    <property type="nucleotide sequence ID" value="XM_060691538.1"/>
</dbReference>
<sequence>MKVLPRKAACSESAQDPHFSLQLRRFSFMTLAGKEPPAFISSQLSPPSLKGRESRLKSNTDAASTEFRWSRKQPAFIREETFEGGQRTKAGNLGIKGGQPPLKTRGDKRREQVSGMLLLLCIQNEIAANPDWLQGEELRRSREKPFPRSFEPRRRNQGIPGFLVDGGDEARKARGGAAGIEGRKEGEEKAARRSGKPRSRPKRARHSSEGGKRRPAAPTCARTKRRRPPSQPSRRKTRGRRGWVEGLLPVELRAERRP</sequence>
<feature type="region of interest" description="Disordered" evidence="1">
    <location>
        <begin position="87"/>
        <end position="110"/>
    </location>
</feature>
<protein>
    <submittedName>
        <fullName evidence="3">Uncharacterized protein LOC132711790</fullName>
    </submittedName>
</protein>
<feature type="compositionally biased region" description="Basic and acidic residues" evidence="1">
    <location>
        <begin position="138"/>
        <end position="154"/>
    </location>
</feature>
<dbReference type="Proteomes" id="UP001652622">
    <property type="component" value="Unplaced"/>
</dbReference>
<feature type="compositionally biased region" description="Basic residues" evidence="1">
    <location>
        <begin position="222"/>
        <end position="241"/>
    </location>
</feature>
<organism evidence="2 3">
    <name type="scientific">Pantherophis guttatus</name>
    <name type="common">Corn snake</name>
    <name type="synonym">Elaphe guttata</name>
    <dbReference type="NCBI Taxonomy" id="94885"/>
    <lineage>
        <taxon>Eukaryota</taxon>
        <taxon>Metazoa</taxon>
        <taxon>Chordata</taxon>
        <taxon>Craniata</taxon>
        <taxon>Vertebrata</taxon>
        <taxon>Euteleostomi</taxon>
        <taxon>Lepidosauria</taxon>
        <taxon>Squamata</taxon>
        <taxon>Bifurcata</taxon>
        <taxon>Unidentata</taxon>
        <taxon>Episquamata</taxon>
        <taxon>Toxicofera</taxon>
        <taxon>Serpentes</taxon>
        <taxon>Colubroidea</taxon>
        <taxon>Colubridae</taxon>
        <taxon>Colubrinae</taxon>
        <taxon>Pantherophis</taxon>
    </lineage>
</organism>
<keyword evidence="2" id="KW-1185">Reference proteome</keyword>
<evidence type="ECO:0000313" key="3">
    <source>
        <dbReference type="RefSeq" id="XP_060547521.1"/>
    </source>
</evidence>
<name>A0ABM3ZGL6_PANGU</name>
<accession>A0ABM3ZGL6</accession>
<feature type="compositionally biased region" description="Basic residues" evidence="1">
    <location>
        <begin position="192"/>
        <end position="205"/>
    </location>
</feature>
<gene>
    <name evidence="3" type="primary">LOC132711790</name>
</gene>